<comment type="caution">
    <text evidence="6">The sequence shown here is derived from an EMBL/GenBank/DDBJ whole genome shotgun (WGS) entry which is preliminary data.</text>
</comment>
<dbReference type="Proteomes" id="UP000275925">
    <property type="component" value="Unassembled WGS sequence"/>
</dbReference>
<dbReference type="InterPro" id="IPR011332">
    <property type="entry name" value="Ribosomal_zn-bd"/>
</dbReference>
<dbReference type="EMBL" id="BGZO01000004">
    <property type="protein sequence ID" value="GBR75620.1"/>
    <property type="molecule type" value="Genomic_DNA"/>
</dbReference>
<sequence length="75" mass="8463">MPVPKKRRPHARTRTNHAYNFKAEGKATGICKNCGTAVLPHTICPACGFYKGRKVKVTKIEKRNARQARKAEDKK</sequence>
<dbReference type="InterPro" id="IPR044957">
    <property type="entry name" value="Ribosomal_bL32_bact"/>
</dbReference>
<comment type="similarity">
    <text evidence="1 5">Belongs to the bacterial ribosomal protein bL32 family.</text>
</comment>
<keyword evidence="3 5" id="KW-0687">Ribonucleoprotein</keyword>
<dbReference type="GO" id="GO:0006412">
    <property type="term" value="P:translation"/>
    <property type="evidence" value="ECO:0007669"/>
    <property type="project" value="UniProtKB-UniRule"/>
</dbReference>
<evidence type="ECO:0000256" key="2">
    <source>
        <dbReference type="ARBA" id="ARBA00022980"/>
    </source>
</evidence>
<dbReference type="GO" id="GO:0003735">
    <property type="term" value="F:structural constituent of ribosome"/>
    <property type="evidence" value="ECO:0007669"/>
    <property type="project" value="InterPro"/>
</dbReference>
<reference evidence="6 7" key="1">
    <citation type="journal article" date="2019" name="ISME J.">
        <title>Genome analyses of uncultured TG2/ZB3 bacteria in 'Margulisbacteria' specifically attached to ectosymbiotic spirochetes of protists in the termite gut.</title>
        <authorList>
            <person name="Utami Y.D."/>
            <person name="Kuwahara H."/>
            <person name="Igai K."/>
            <person name="Murakami T."/>
            <person name="Sugaya K."/>
            <person name="Morikawa T."/>
            <person name="Nagura Y."/>
            <person name="Yuki M."/>
            <person name="Deevong P."/>
            <person name="Inoue T."/>
            <person name="Kihara K."/>
            <person name="Lo N."/>
            <person name="Yamada A."/>
            <person name="Ohkuma M."/>
            <person name="Hongoh Y."/>
        </authorList>
    </citation>
    <scope>NUCLEOTIDE SEQUENCE [LARGE SCALE GENOMIC DNA]</scope>
    <source>
        <strain evidence="6">NkOx7-02</strain>
    </source>
</reference>
<evidence type="ECO:0000313" key="7">
    <source>
        <dbReference type="Proteomes" id="UP000275925"/>
    </source>
</evidence>
<evidence type="ECO:0000313" key="6">
    <source>
        <dbReference type="EMBL" id="GBR75620.1"/>
    </source>
</evidence>
<accession>A0A388TFI3</accession>
<evidence type="ECO:0000256" key="4">
    <source>
        <dbReference type="ARBA" id="ARBA00035178"/>
    </source>
</evidence>
<dbReference type="PANTHER" id="PTHR35534">
    <property type="entry name" value="50S RIBOSOMAL PROTEIN L32"/>
    <property type="match status" value="1"/>
</dbReference>
<dbReference type="SUPFAM" id="SSF57829">
    <property type="entry name" value="Zn-binding ribosomal proteins"/>
    <property type="match status" value="1"/>
</dbReference>
<dbReference type="PANTHER" id="PTHR35534:SF1">
    <property type="entry name" value="LARGE RIBOSOMAL SUBUNIT PROTEIN BL32"/>
    <property type="match status" value="1"/>
</dbReference>
<organism evidence="6 7">
    <name type="scientific">Candidatus Termititenax persephonae</name>
    <dbReference type="NCBI Taxonomy" id="2218525"/>
    <lineage>
        <taxon>Bacteria</taxon>
        <taxon>Bacillati</taxon>
        <taxon>Candidatus Margulisiibacteriota</taxon>
        <taxon>Candidatus Termititenacia</taxon>
        <taxon>Candidatus Termititenacales</taxon>
        <taxon>Candidatus Termititenacaceae</taxon>
        <taxon>Candidatus Termititenax</taxon>
    </lineage>
</organism>
<dbReference type="InterPro" id="IPR002677">
    <property type="entry name" value="Ribosomal_bL32"/>
</dbReference>
<evidence type="ECO:0000256" key="3">
    <source>
        <dbReference type="ARBA" id="ARBA00023274"/>
    </source>
</evidence>
<evidence type="ECO:0000256" key="5">
    <source>
        <dbReference type="HAMAP-Rule" id="MF_00340"/>
    </source>
</evidence>
<dbReference type="NCBIfam" id="TIGR01031">
    <property type="entry name" value="rpmF_bact"/>
    <property type="match status" value="1"/>
</dbReference>
<dbReference type="AlphaFoldDB" id="A0A388TFI3"/>
<keyword evidence="2 5" id="KW-0689">Ribosomal protein</keyword>
<dbReference type="GO" id="GO:0015934">
    <property type="term" value="C:large ribosomal subunit"/>
    <property type="evidence" value="ECO:0007669"/>
    <property type="project" value="InterPro"/>
</dbReference>
<gene>
    <name evidence="5 6" type="primary">rpmF</name>
    <name evidence="6" type="ORF">NO2_0277</name>
</gene>
<protein>
    <recommendedName>
        <fullName evidence="4 5">Large ribosomal subunit protein bL32</fullName>
    </recommendedName>
</protein>
<keyword evidence="7" id="KW-1185">Reference proteome</keyword>
<proteinExistence type="inferred from homology"/>
<dbReference type="Pfam" id="PF01783">
    <property type="entry name" value="Ribosomal_L32p"/>
    <property type="match status" value="1"/>
</dbReference>
<name>A0A388TFI3_9BACT</name>
<evidence type="ECO:0000256" key="1">
    <source>
        <dbReference type="ARBA" id="ARBA00008560"/>
    </source>
</evidence>
<dbReference type="HAMAP" id="MF_00340">
    <property type="entry name" value="Ribosomal_bL32"/>
    <property type="match status" value="1"/>
</dbReference>